<accession>A0A1S1J2J8</accession>
<dbReference type="Proteomes" id="UP000198319">
    <property type="component" value="Unassembled WGS sequence"/>
</dbReference>
<reference evidence="2" key="1">
    <citation type="submission" date="2016-09" db="EMBL/GenBank/DDBJ databases">
        <authorList>
            <person name="Capua I."/>
            <person name="De Benedictis P."/>
            <person name="Joannis T."/>
            <person name="Lombin L.H."/>
            <person name="Cattoli G."/>
        </authorList>
    </citation>
    <scope>NUCLEOTIDE SEQUENCE [LARGE SCALE GENOMIC DNA]</scope>
    <source>
        <strain evidence="2">MSU</strain>
    </source>
</reference>
<dbReference type="STRING" id="1278819.BHE19_16975"/>
<evidence type="ECO:0000256" key="1">
    <source>
        <dbReference type="SAM" id="Phobius"/>
    </source>
</evidence>
<evidence type="ECO:0008006" key="6">
    <source>
        <dbReference type="Google" id="ProtNLM"/>
    </source>
</evidence>
<reference evidence="4" key="2">
    <citation type="submission" date="2016-09" db="EMBL/GenBank/DDBJ databases">
        <authorList>
            <person name="Chen S."/>
            <person name="Walker E."/>
        </authorList>
    </citation>
    <scope>NUCLEOTIDE SEQUENCE [LARGE SCALE GENOMIC DNA]</scope>
    <source>
        <strain evidence="4">MSU</strain>
    </source>
</reference>
<proteinExistence type="predicted"/>
<feature type="transmembrane region" description="Helical" evidence="1">
    <location>
        <begin position="107"/>
        <end position="127"/>
    </location>
</feature>
<dbReference type="EMBL" id="MUHG01000025">
    <property type="protein sequence ID" value="OXB17368.1"/>
    <property type="molecule type" value="Genomic_DNA"/>
</dbReference>
<feature type="transmembrane region" description="Helical" evidence="1">
    <location>
        <begin position="21"/>
        <end position="40"/>
    </location>
</feature>
<protein>
    <recommendedName>
        <fullName evidence="6">DUF1634 domain-containing protein</fullName>
    </recommendedName>
</protein>
<reference evidence="3 5" key="3">
    <citation type="submission" date="2016-11" db="EMBL/GenBank/DDBJ databases">
        <title>Whole genomes of Flavobacteriaceae.</title>
        <authorList>
            <person name="Stine C."/>
            <person name="Li C."/>
            <person name="Tadesse D."/>
        </authorList>
    </citation>
    <scope>NUCLEOTIDE SEQUENCE [LARGE SCALE GENOMIC DNA]</scope>
    <source>
        <strain evidence="3 5">ATCC BAA-2541</strain>
    </source>
</reference>
<dbReference type="AlphaFoldDB" id="A0A1S1J2J8"/>
<sequence length="129" mass="14673">MQHEKFGEKDFQTIIGNLLRYGVWISLSVAFIGGIVYLLHHSTDIEDYSVFHENDRNIFEVISAIYQGVIQGNGESLIFFGIILLFLTPVLRVLLSLFSFLLEKDYLYVGITLIVIVIILISVSFGFSH</sequence>
<dbReference type="Proteomes" id="UP000180252">
    <property type="component" value="Unassembled WGS sequence"/>
</dbReference>
<keyword evidence="1" id="KW-1133">Transmembrane helix</keyword>
<dbReference type="Pfam" id="PF07843">
    <property type="entry name" value="DUF1634"/>
    <property type="match status" value="1"/>
</dbReference>
<evidence type="ECO:0000313" key="3">
    <source>
        <dbReference type="EMBL" id="OXB17368.1"/>
    </source>
</evidence>
<comment type="caution">
    <text evidence="2">The sequence shown here is derived from an EMBL/GenBank/DDBJ whole genome shotgun (WGS) entry which is preliminary data.</text>
</comment>
<keyword evidence="5" id="KW-1185">Reference proteome</keyword>
<keyword evidence="1" id="KW-0812">Transmembrane</keyword>
<dbReference type="InterPro" id="IPR012861">
    <property type="entry name" value="DUF1634"/>
</dbReference>
<feature type="transmembrane region" description="Helical" evidence="1">
    <location>
        <begin position="77"/>
        <end position="95"/>
    </location>
</feature>
<organism evidence="2 4">
    <name type="scientific">Flavobacterium tructae</name>
    <dbReference type="NCBI Taxonomy" id="1114873"/>
    <lineage>
        <taxon>Bacteria</taxon>
        <taxon>Pseudomonadati</taxon>
        <taxon>Bacteroidota</taxon>
        <taxon>Flavobacteriia</taxon>
        <taxon>Flavobacteriales</taxon>
        <taxon>Flavobacteriaceae</taxon>
        <taxon>Flavobacterium</taxon>
    </lineage>
</organism>
<dbReference type="RefSeq" id="WP_070908650.1">
    <property type="nucleotide sequence ID" value="NZ_MIKE01000027.1"/>
</dbReference>
<keyword evidence="1" id="KW-0472">Membrane</keyword>
<evidence type="ECO:0000313" key="4">
    <source>
        <dbReference type="Proteomes" id="UP000180252"/>
    </source>
</evidence>
<evidence type="ECO:0000313" key="2">
    <source>
        <dbReference type="EMBL" id="OHT43705.1"/>
    </source>
</evidence>
<name>A0A1S1J2J8_9FLAO</name>
<dbReference type="EMBL" id="MIKE01000027">
    <property type="protein sequence ID" value="OHT43705.1"/>
    <property type="molecule type" value="Genomic_DNA"/>
</dbReference>
<gene>
    <name evidence="3" type="ORF">B0A71_16725</name>
    <name evidence="2" type="ORF">BHE19_16975</name>
</gene>
<evidence type="ECO:0000313" key="5">
    <source>
        <dbReference type="Proteomes" id="UP000198319"/>
    </source>
</evidence>